<evidence type="ECO:0000256" key="1">
    <source>
        <dbReference type="SAM" id="MobiDB-lite"/>
    </source>
</evidence>
<reference evidence="4" key="2">
    <citation type="submission" date="2012-11" db="EMBL/GenBank/DDBJ databases">
        <authorList>
            <person name="Kuo A."/>
            <person name="Curtis B.A."/>
            <person name="Tanifuji G."/>
            <person name="Burki F."/>
            <person name="Gruber A."/>
            <person name="Irimia M."/>
            <person name="Maruyama S."/>
            <person name="Arias M.C."/>
            <person name="Ball S.G."/>
            <person name="Gile G.H."/>
            <person name="Hirakawa Y."/>
            <person name="Hopkins J.F."/>
            <person name="Rensing S.A."/>
            <person name="Schmutz J."/>
            <person name="Symeonidi A."/>
            <person name="Elias M."/>
            <person name="Eveleigh R.J."/>
            <person name="Herman E.K."/>
            <person name="Klute M.J."/>
            <person name="Nakayama T."/>
            <person name="Obornik M."/>
            <person name="Reyes-Prieto A."/>
            <person name="Armbrust E.V."/>
            <person name="Aves S.J."/>
            <person name="Beiko R.G."/>
            <person name="Coutinho P."/>
            <person name="Dacks J.B."/>
            <person name="Durnford D.G."/>
            <person name="Fast N.M."/>
            <person name="Green B.R."/>
            <person name="Grisdale C."/>
            <person name="Hempe F."/>
            <person name="Henrissat B."/>
            <person name="Hoppner M.P."/>
            <person name="Ishida K.-I."/>
            <person name="Kim E."/>
            <person name="Koreny L."/>
            <person name="Kroth P.G."/>
            <person name="Liu Y."/>
            <person name="Malik S.-B."/>
            <person name="Maier U.G."/>
            <person name="McRose D."/>
            <person name="Mock T."/>
            <person name="Neilson J.A."/>
            <person name="Onodera N.T."/>
            <person name="Poole A.M."/>
            <person name="Pritham E.J."/>
            <person name="Richards T.A."/>
            <person name="Rocap G."/>
            <person name="Roy S.W."/>
            <person name="Sarai C."/>
            <person name="Schaack S."/>
            <person name="Shirato S."/>
            <person name="Slamovits C.H."/>
            <person name="Spencer D.F."/>
            <person name="Suzuki S."/>
            <person name="Worden A.Z."/>
            <person name="Zauner S."/>
            <person name="Barry K."/>
            <person name="Bell C."/>
            <person name="Bharti A.K."/>
            <person name="Crow J.A."/>
            <person name="Grimwood J."/>
            <person name="Kramer R."/>
            <person name="Lindquist E."/>
            <person name="Lucas S."/>
            <person name="Salamov A."/>
            <person name="McFadden G.I."/>
            <person name="Lane C.E."/>
            <person name="Keeling P.J."/>
            <person name="Gray M.W."/>
            <person name="Grigoriev I.V."/>
            <person name="Archibald J.M."/>
        </authorList>
    </citation>
    <scope>NUCLEOTIDE SEQUENCE</scope>
    <source>
        <strain evidence="4">CCMP2712</strain>
    </source>
</reference>
<reference evidence="2 4" key="1">
    <citation type="journal article" date="2012" name="Nature">
        <title>Algal genomes reveal evolutionary mosaicism and the fate of nucleomorphs.</title>
        <authorList>
            <consortium name="DOE Joint Genome Institute"/>
            <person name="Curtis B.A."/>
            <person name="Tanifuji G."/>
            <person name="Burki F."/>
            <person name="Gruber A."/>
            <person name="Irimia M."/>
            <person name="Maruyama S."/>
            <person name="Arias M.C."/>
            <person name="Ball S.G."/>
            <person name="Gile G.H."/>
            <person name="Hirakawa Y."/>
            <person name="Hopkins J.F."/>
            <person name="Kuo A."/>
            <person name="Rensing S.A."/>
            <person name="Schmutz J."/>
            <person name="Symeonidi A."/>
            <person name="Elias M."/>
            <person name="Eveleigh R.J."/>
            <person name="Herman E.K."/>
            <person name="Klute M.J."/>
            <person name="Nakayama T."/>
            <person name="Obornik M."/>
            <person name="Reyes-Prieto A."/>
            <person name="Armbrust E.V."/>
            <person name="Aves S.J."/>
            <person name="Beiko R.G."/>
            <person name="Coutinho P."/>
            <person name="Dacks J.B."/>
            <person name="Durnford D.G."/>
            <person name="Fast N.M."/>
            <person name="Green B.R."/>
            <person name="Grisdale C.J."/>
            <person name="Hempel F."/>
            <person name="Henrissat B."/>
            <person name="Hoppner M.P."/>
            <person name="Ishida K."/>
            <person name="Kim E."/>
            <person name="Koreny L."/>
            <person name="Kroth P.G."/>
            <person name="Liu Y."/>
            <person name="Malik S.B."/>
            <person name="Maier U.G."/>
            <person name="McRose D."/>
            <person name="Mock T."/>
            <person name="Neilson J.A."/>
            <person name="Onodera N.T."/>
            <person name="Poole A.M."/>
            <person name="Pritham E.J."/>
            <person name="Richards T.A."/>
            <person name="Rocap G."/>
            <person name="Roy S.W."/>
            <person name="Sarai C."/>
            <person name="Schaack S."/>
            <person name="Shirato S."/>
            <person name="Slamovits C.H."/>
            <person name="Spencer D.F."/>
            <person name="Suzuki S."/>
            <person name="Worden A.Z."/>
            <person name="Zauner S."/>
            <person name="Barry K."/>
            <person name="Bell C."/>
            <person name="Bharti A.K."/>
            <person name="Crow J.A."/>
            <person name="Grimwood J."/>
            <person name="Kramer R."/>
            <person name="Lindquist E."/>
            <person name="Lucas S."/>
            <person name="Salamov A."/>
            <person name="McFadden G.I."/>
            <person name="Lane C.E."/>
            <person name="Keeling P.J."/>
            <person name="Gray M.W."/>
            <person name="Grigoriev I.V."/>
            <person name="Archibald J.M."/>
        </authorList>
    </citation>
    <scope>NUCLEOTIDE SEQUENCE</scope>
    <source>
        <strain evidence="2 4">CCMP2712</strain>
    </source>
</reference>
<sequence length="243" mass="27220">MTTKQPIYQQGVYCESALRRTVSRSKSRASMMEEQAVLTRPPTQDDLFSASQSKSFKVGSSRPNSQLSWTRPASSMSWHSAPDLLPLQRDSRPTSALSISRQRYETRPAGLSRSRVGHELGFNMASRQALVEEGGEGQQALLGPQPMTLRFVPTRPTYLLNLQKYSMVTGCTKHVPGRRFVDFMSRNDSGLMARRQMLEDVGAPQTHFANTTKCIYPASIPFKMQVRYKGGGTAYNEFNLMPS</sequence>
<accession>L1JCK6</accession>
<organism evidence="2">
    <name type="scientific">Guillardia theta (strain CCMP2712)</name>
    <name type="common">Cryptophyte</name>
    <dbReference type="NCBI Taxonomy" id="905079"/>
    <lineage>
        <taxon>Eukaryota</taxon>
        <taxon>Cryptophyceae</taxon>
        <taxon>Pyrenomonadales</taxon>
        <taxon>Geminigeraceae</taxon>
        <taxon>Guillardia</taxon>
    </lineage>
</organism>
<evidence type="ECO:0000313" key="4">
    <source>
        <dbReference type="Proteomes" id="UP000011087"/>
    </source>
</evidence>
<name>L1JCK6_GUITC</name>
<dbReference type="KEGG" id="gtt:GUITHDRAFT_108093"/>
<feature type="region of interest" description="Disordered" evidence="1">
    <location>
        <begin position="24"/>
        <end position="111"/>
    </location>
</feature>
<dbReference type="AlphaFoldDB" id="L1JCK6"/>
<keyword evidence="4" id="KW-1185">Reference proteome</keyword>
<dbReference type="Proteomes" id="UP000011087">
    <property type="component" value="Unassembled WGS sequence"/>
</dbReference>
<dbReference type="HOGENOM" id="CLU_1144393_0_0_1"/>
<reference evidence="3" key="3">
    <citation type="submission" date="2015-06" db="UniProtKB">
        <authorList>
            <consortium name="EnsemblProtists"/>
        </authorList>
    </citation>
    <scope>IDENTIFICATION</scope>
</reference>
<protein>
    <submittedName>
        <fullName evidence="2 3">Uncharacterized protein</fullName>
    </submittedName>
</protein>
<proteinExistence type="predicted"/>
<gene>
    <name evidence="2" type="ORF">GUITHDRAFT_108093</name>
</gene>
<dbReference type="EMBL" id="JH992996">
    <property type="protein sequence ID" value="EKX46057.1"/>
    <property type="molecule type" value="Genomic_DNA"/>
</dbReference>
<evidence type="ECO:0000313" key="2">
    <source>
        <dbReference type="EMBL" id="EKX46057.1"/>
    </source>
</evidence>
<dbReference type="PaxDb" id="55529-EKX46057"/>
<feature type="compositionally biased region" description="Polar residues" evidence="1">
    <location>
        <begin position="61"/>
        <end position="78"/>
    </location>
</feature>
<evidence type="ECO:0000313" key="3">
    <source>
        <dbReference type="EnsemblProtists" id="EKX46057"/>
    </source>
</evidence>
<dbReference type="GeneID" id="17302635"/>
<dbReference type="RefSeq" id="XP_005833037.1">
    <property type="nucleotide sequence ID" value="XM_005832980.1"/>
</dbReference>
<dbReference type="EnsemblProtists" id="EKX46057">
    <property type="protein sequence ID" value="EKX46057"/>
    <property type="gene ID" value="GUITHDRAFT_108093"/>
</dbReference>